<name>A0A4P9YV92_9FUNG</name>
<proteinExistence type="predicted"/>
<dbReference type="EMBL" id="KZ990566">
    <property type="protein sequence ID" value="RKP23936.1"/>
    <property type="molecule type" value="Genomic_DNA"/>
</dbReference>
<evidence type="ECO:0000313" key="3">
    <source>
        <dbReference type="Proteomes" id="UP000278143"/>
    </source>
</evidence>
<feature type="chain" id="PRO_5020975664" description="Secreted protein" evidence="1">
    <location>
        <begin position="24"/>
        <end position="180"/>
    </location>
</feature>
<keyword evidence="3" id="KW-1185">Reference proteome</keyword>
<feature type="signal peptide" evidence="1">
    <location>
        <begin position="1"/>
        <end position="23"/>
    </location>
</feature>
<evidence type="ECO:0000256" key="1">
    <source>
        <dbReference type="SAM" id="SignalP"/>
    </source>
</evidence>
<evidence type="ECO:0000313" key="2">
    <source>
        <dbReference type="EMBL" id="RKP23936.1"/>
    </source>
</evidence>
<dbReference type="Proteomes" id="UP000278143">
    <property type="component" value="Unassembled WGS sequence"/>
</dbReference>
<accession>A0A4P9YV92</accession>
<reference evidence="3" key="1">
    <citation type="journal article" date="2018" name="Nat. Microbiol.">
        <title>Leveraging single-cell genomics to expand the fungal tree of life.</title>
        <authorList>
            <person name="Ahrendt S.R."/>
            <person name="Quandt C.A."/>
            <person name="Ciobanu D."/>
            <person name="Clum A."/>
            <person name="Salamov A."/>
            <person name="Andreopoulos B."/>
            <person name="Cheng J.F."/>
            <person name="Woyke T."/>
            <person name="Pelin A."/>
            <person name="Henrissat B."/>
            <person name="Reynolds N.K."/>
            <person name="Benny G.L."/>
            <person name="Smith M.E."/>
            <person name="James T.Y."/>
            <person name="Grigoriev I.V."/>
        </authorList>
    </citation>
    <scope>NUCLEOTIDE SEQUENCE [LARGE SCALE GENOMIC DNA]</scope>
    <source>
        <strain evidence="3">Benny S71-1</strain>
    </source>
</reference>
<organism evidence="2 3">
    <name type="scientific">Syncephalis pseudoplumigaleata</name>
    <dbReference type="NCBI Taxonomy" id="1712513"/>
    <lineage>
        <taxon>Eukaryota</taxon>
        <taxon>Fungi</taxon>
        <taxon>Fungi incertae sedis</taxon>
        <taxon>Zoopagomycota</taxon>
        <taxon>Zoopagomycotina</taxon>
        <taxon>Zoopagomycetes</taxon>
        <taxon>Zoopagales</taxon>
        <taxon>Piptocephalidaceae</taxon>
        <taxon>Syncephalis</taxon>
    </lineage>
</organism>
<protein>
    <recommendedName>
        <fullName evidence="4">Secreted protein</fullName>
    </recommendedName>
</protein>
<gene>
    <name evidence="2" type="ORF">SYNPS1DRAFT_30290</name>
</gene>
<evidence type="ECO:0008006" key="4">
    <source>
        <dbReference type="Google" id="ProtNLM"/>
    </source>
</evidence>
<sequence length="180" mass="20023">MFHQLTIATVLLLCASSVQLVLAAPRYGEVSLGDKGAAGGSKHDTGYNNGFTAATIPAKREKTTFGERIVATPTRGQSVRKCNSTKQREQRAYTRQPWQWQARLNETTVPHARPETPVSACDHYCCYYSQATLLLRKRQKIATLLQSSSYVHASSCFTTISTSAHRHQCQRRGNCSYRPA</sequence>
<keyword evidence="1" id="KW-0732">Signal</keyword>
<dbReference type="AlphaFoldDB" id="A0A4P9YV92"/>